<dbReference type="SMART" id="SM00409">
    <property type="entry name" value="IG"/>
    <property type="match status" value="4"/>
</dbReference>
<feature type="domain" description="Ig-like" evidence="8">
    <location>
        <begin position="116"/>
        <end position="191"/>
    </location>
</feature>
<evidence type="ECO:0000313" key="10">
    <source>
        <dbReference type="Proteomes" id="UP000828390"/>
    </source>
</evidence>
<dbReference type="SMART" id="SM00408">
    <property type="entry name" value="IGc2"/>
    <property type="match status" value="3"/>
</dbReference>
<dbReference type="AlphaFoldDB" id="A0A9D4M0R7"/>
<dbReference type="InterPro" id="IPR007110">
    <property type="entry name" value="Ig-like_dom"/>
</dbReference>
<comment type="caution">
    <text evidence="9">The sequence shown here is derived from an EMBL/GenBank/DDBJ whole genome shotgun (WGS) entry which is preliminary data.</text>
</comment>
<dbReference type="CDD" id="cd00096">
    <property type="entry name" value="Ig"/>
    <property type="match status" value="1"/>
</dbReference>
<dbReference type="InterPro" id="IPR003599">
    <property type="entry name" value="Ig_sub"/>
</dbReference>
<dbReference type="Gene3D" id="2.60.40.10">
    <property type="entry name" value="Immunoglobulins"/>
    <property type="match status" value="4"/>
</dbReference>
<keyword evidence="10" id="KW-1185">Reference proteome</keyword>
<dbReference type="InterPro" id="IPR051275">
    <property type="entry name" value="Cell_adhesion_signaling"/>
</dbReference>
<evidence type="ECO:0000256" key="4">
    <source>
        <dbReference type="ARBA" id="ARBA00023180"/>
    </source>
</evidence>
<name>A0A9D4M0R7_DREPO</name>
<dbReference type="EMBL" id="JAIWYP010000002">
    <property type="protein sequence ID" value="KAH3866336.1"/>
    <property type="molecule type" value="Genomic_DNA"/>
</dbReference>
<keyword evidence="2 7" id="KW-0472">Membrane</keyword>
<dbReference type="PANTHER" id="PTHR11640:SF158">
    <property type="entry name" value="V-SET AND IMMUNOGLOBULIN DOMAIN-CONTAINING PROTEIN 10-LIKE 2"/>
    <property type="match status" value="1"/>
</dbReference>
<evidence type="ECO:0000256" key="1">
    <source>
        <dbReference type="ARBA" id="ARBA00004479"/>
    </source>
</evidence>
<dbReference type="GO" id="GO:0005911">
    <property type="term" value="C:cell-cell junction"/>
    <property type="evidence" value="ECO:0007669"/>
    <property type="project" value="TreeGrafter"/>
</dbReference>
<feature type="transmembrane region" description="Helical" evidence="7">
    <location>
        <begin position="426"/>
        <end position="448"/>
    </location>
</feature>
<dbReference type="InterPro" id="IPR036179">
    <property type="entry name" value="Ig-like_dom_sf"/>
</dbReference>
<evidence type="ECO:0000256" key="5">
    <source>
        <dbReference type="ARBA" id="ARBA00023319"/>
    </source>
</evidence>
<dbReference type="GO" id="GO:0098609">
    <property type="term" value="P:cell-cell adhesion"/>
    <property type="evidence" value="ECO:0007669"/>
    <property type="project" value="TreeGrafter"/>
</dbReference>
<evidence type="ECO:0000259" key="8">
    <source>
        <dbReference type="PROSITE" id="PS50835"/>
    </source>
</evidence>
<dbReference type="PANTHER" id="PTHR11640">
    <property type="entry name" value="NEPHRIN"/>
    <property type="match status" value="1"/>
</dbReference>
<accession>A0A9D4M0R7</accession>
<comment type="subcellular location">
    <subcellularLocation>
        <location evidence="1">Membrane</location>
        <topology evidence="1">Single-pass type I membrane protein</topology>
    </subcellularLocation>
</comment>
<sequence>MTESNITTLKTYEPAKITAFQVDAFEGVSNVALKENSTAMLTCISEGFPTPEISLIKGETLAFGVSIVQSEISIRGQLNKTFTNVNRQMTGKYACVASNKHGQSAQSLYLNILYPPSVIRTDNLYIKEGESLNITCTYEPGNPPETAVQWLKAGIIYSNKTLLYQSVARTDAGIYSCIATNTYDNEHTNFTGVDSKQFILHVLYQPIVQRFSLEQFDDNLNVTVSENDSVVFNCIAEGFPSPDMRLLKDSVKLAEFNGKSQGNTTTRLRHAMPSAGRQDMGQYTCVASNTIGLGGKEMFLNVLFPASRKIPIKDFSNNGNEANIYLGGEVTFSFSALANPLPTSAEYVWHKCSDTNICTIIANSSRSYIETYREISNLTVVNITESDYGMYILQVGNGIGKPHTEVYFLKRLSSLPIKPITSVSHIGLISAGLSVVFILIVIFVVACVHRHLRRRETIGQDVGYLFVVPTTPYYNDTTAQPPVVPWDRLDVQGEAIALSSSLPAENVDVQSEIYSEIDPQQVEDIISRDDGATNEAQLMTEHIRYKDVGPPEQDDEPQYIYGRCGH</sequence>
<organism evidence="9 10">
    <name type="scientific">Dreissena polymorpha</name>
    <name type="common">Zebra mussel</name>
    <name type="synonym">Mytilus polymorpha</name>
    <dbReference type="NCBI Taxonomy" id="45954"/>
    <lineage>
        <taxon>Eukaryota</taxon>
        <taxon>Metazoa</taxon>
        <taxon>Spiralia</taxon>
        <taxon>Lophotrochozoa</taxon>
        <taxon>Mollusca</taxon>
        <taxon>Bivalvia</taxon>
        <taxon>Autobranchia</taxon>
        <taxon>Heteroconchia</taxon>
        <taxon>Euheterodonta</taxon>
        <taxon>Imparidentia</taxon>
        <taxon>Neoheterodontei</taxon>
        <taxon>Myida</taxon>
        <taxon>Dreissenoidea</taxon>
        <taxon>Dreissenidae</taxon>
        <taxon>Dreissena</taxon>
    </lineage>
</organism>
<evidence type="ECO:0000256" key="7">
    <source>
        <dbReference type="SAM" id="Phobius"/>
    </source>
</evidence>
<keyword evidence="7" id="KW-0812">Transmembrane</keyword>
<keyword evidence="3" id="KW-1015">Disulfide bond</keyword>
<evidence type="ECO:0000256" key="6">
    <source>
        <dbReference type="SAM" id="MobiDB-lite"/>
    </source>
</evidence>
<dbReference type="GO" id="GO:0005886">
    <property type="term" value="C:plasma membrane"/>
    <property type="evidence" value="ECO:0007669"/>
    <property type="project" value="TreeGrafter"/>
</dbReference>
<feature type="region of interest" description="Disordered" evidence="6">
    <location>
        <begin position="547"/>
        <end position="566"/>
    </location>
</feature>
<reference evidence="9" key="2">
    <citation type="submission" date="2020-11" db="EMBL/GenBank/DDBJ databases">
        <authorList>
            <person name="McCartney M.A."/>
            <person name="Auch B."/>
            <person name="Kono T."/>
            <person name="Mallez S."/>
            <person name="Becker A."/>
            <person name="Gohl D.M."/>
            <person name="Silverstein K.A.T."/>
            <person name="Koren S."/>
            <person name="Bechman K.B."/>
            <person name="Herman A."/>
            <person name="Abrahante J.E."/>
            <person name="Garbe J."/>
        </authorList>
    </citation>
    <scope>NUCLEOTIDE SEQUENCE</scope>
    <source>
        <strain evidence="9">Duluth1</strain>
        <tissue evidence="9">Whole animal</tissue>
    </source>
</reference>
<dbReference type="InterPro" id="IPR003598">
    <property type="entry name" value="Ig_sub2"/>
</dbReference>
<dbReference type="SUPFAM" id="SSF48726">
    <property type="entry name" value="Immunoglobulin"/>
    <property type="match status" value="4"/>
</dbReference>
<dbReference type="Proteomes" id="UP000828390">
    <property type="component" value="Unassembled WGS sequence"/>
</dbReference>
<gene>
    <name evidence="9" type="ORF">DPMN_029398</name>
</gene>
<evidence type="ECO:0000313" key="9">
    <source>
        <dbReference type="EMBL" id="KAH3866336.1"/>
    </source>
</evidence>
<protein>
    <recommendedName>
        <fullName evidence="8">Ig-like domain-containing protein</fullName>
    </recommendedName>
</protein>
<feature type="domain" description="Ig-like" evidence="8">
    <location>
        <begin position="206"/>
        <end position="301"/>
    </location>
</feature>
<keyword evidence="5" id="KW-0393">Immunoglobulin domain</keyword>
<evidence type="ECO:0000256" key="2">
    <source>
        <dbReference type="ARBA" id="ARBA00023136"/>
    </source>
</evidence>
<proteinExistence type="predicted"/>
<feature type="domain" description="Ig-like" evidence="8">
    <location>
        <begin position="14"/>
        <end position="111"/>
    </location>
</feature>
<dbReference type="Pfam" id="PF13927">
    <property type="entry name" value="Ig_3"/>
    <property type="match status" value="3"/>
</dbReference>
<evidence type="ECO:0000256" key="3">
    <source>
        <dbReference type="ARBA" id="ARBA00023157"/>
    </source>
</evidence>
<dbReference type="InterPro" id="IPR013783">
    <property type="entry name" value="Ig-like_fold"/>
</dbReference>
<reference evidence="9" key="1">
    <citation type="journal article" date="2019" name="bioRxiv">
        <title>The Genome of the Zebra Mussel, Dreissena polymorpha: A Resource for Invasive Species Research.</title>
        <authorList>
            <person name="McCartney M.A."/>
            <person name="Auch B."/>
            <person name="Kono T."/>
            <person name="Mallez S."/>
            <person name="Zhang Y."/>
            <person name="Obille A."/>
            <person name="Becker A."/>
            <person name="Abrahante J.E."/>
            <person name="Garbe J."/>
            <person name="Badalamenti J.P."/>
            <person name="Herman A."/>
            <person name="Mangelson H."/>
            <person name="Liachko I."/>
            <person name="Sullivan S."/>
            <person name="Sone E.D."/>
            <person name="Koren S."/>
            <person name="Silverstein K.A.T."/>
            <person name="Beckman K.B."/>
            <person name="Gohl D.M."/>
        </authorList>
    </citation>
    <scope>NUCLEOTIDE SEQUENCE</scope>
    <source>
        <strain evidence="9">Duluth1</strain>
        <tissue evidence="9">Whole animal</tissue>
    </source>
</reference>
<dbReference type="GO" id="GO:0050839">
    <property type="term" value="F:cell adhesion molecule binding"/>
    <property type="evidence" value="ECO:0007669"/>
    <property type="project" value="TreeGrafter"/>
</dbReference>
<dbReference type="PROSITE" id="PS50835">
    <property type="entry name" value="IG_LIKE"/>
    <property type="match status" value="3"/>
</dbReference>
<keyword evidence="4" id="KW-0325">Glycoprotein</keyword>
<keyword evidence="7" id="KW-1133">Transmembrane helix</keyword>